<dbReference type="Pfam" id="PF08240">
    <property type="entry name" value="ADH_N"/>
    <property type="match status" value="1"/>
</dbReference>
<gene>
    <name evidence="4" type="ORF">EAY64_16555</name>
</gene>
<dbReference type="Gene3D" id="3.90.180.10">
    <property type="entry name" value="Medium-chain alcohol dehydrogenases, catalytic domain"/>
    <property type="match status" value="1"/>
</dbReference>
<dbReference type="InterPro" id="IPR013154">
    <property type="entry name" value="ADH-like_N"/>
</dbReference>
<dbReference type="SUPFAM" id="SSF50129">
    <property type="entry name" value="GroES-like"/>
    <property type="match status" value="1"/>
</dbReference>
<evidence type="ECO:0000259" key="3">
    <source>
        <dbReference type="SMART" id="SM00829"/>
    </source>
</evidence>
<dbReference type="GO" id="GO:0008270">
    <property type="term" value="F:zinc ion binding"/>
    <property type="evidence" value="ECO:0007669"/>
    <property type="project" value="InterPro"/>
</dbReference>
<sequence>MSQAIRFHVSGSPDVLQLENISVGEPGPGEVRLRHRAIGVNFIDTYQRSGLYPIALPSGLGSEAAGVVEAVGEGVTQLQVGDRVAYAGGPLGAYSTVRLIPAAVLVRLPDSISDEVAACIMLQGMTVEYLIRRTFAVQPGMTVLWHAAAGGVGQIAVQWLSSLGVQVIGTVGSAAKGELARQLGCAHVINYSEEDVVARVREITGGKGVPVVYDSVGKSTFDMSLNSLAPRGTFVSFGNASGAVPAFEPLLLSQKGSLFFTRPKLADYIAQREELEASAAALFERIAAGAVQVKPSASYPLAAAATAHRDLEGRRTTGSIILQP</sequence>
<organism evidence="4 5">
    <name type="scientific">Aquitalea palustris</name>
    <dbReference type="NCBI Taxonomy" id="2480983"/>
    <lineage>
        <taxon>Bacteria</taxon>
        <taxon>Pseudomonadati</taxon>
        <taxon>Pseudomonadota</taxon>
        <taxon>Betaproteobacteria</taxon>
        <taxon>Neisseriales</taxon>
        <taxon>Chromobacteriaceae</taxon>
        <taxon>Aquitalea</taxon>
    </lineage>
</organism>
<accession>A0A454JEU8</accession>
<dbReference type="GO" id="GO:0070402">
    <property type="term" value="F:NADPH binding"/>
    <property type="evidence" value="ECO:0007669"/>
    <property type="project" value="TreeGrafter"/>
</dbReference>
<dbReference type="Pfam" id="PF00107">
    <property type="entry name" value="ADH_zinc_N"/>
    <property type="match status" value="1"/>
</dbReference>
<proteinExistence type="predicted"/>
<evidence type="ECO:0000256" key="1">
    <source>
        <dbReference type="ARBA" id="ARBA00022857"/>
    </source>
</evidence>
<dbReference type="Proteomes" id="UP000274139">
    <property type="component" value="Unassembled WGS sequence"/>
</dbReference>
<dbReference type="InterPro" id="IPR013149">
    <property type="entry name" value="ADH-like_C"/>
</dbReference>
<dbReference type="SUPFAM" id="SSF51735">
    <property type="entry name" value="NAD(P)-binding Rossmann-fold domains"/>
    <property type="match status" value="1"/>
</dbReference>
<comment type="caution">
    <text evidence="4">The sequence shown here is derived from an EMBL/GenBank/DDBJ whole genome shotgun (WGS) entry which is preliminary data.</text>
</comment>
<keyword evidence="1" id="KW-0521">NADP</keyword>
<dbReference type="PROSITE" id="PS01162">
    <property type="entry name" value="QOR_ZETA_CRYSTAL"/>
    <property type="match status" value="1"/>
</dbReference>
<dbReference type="InterPro" id="IPR036291">
    <property type="entry name" value="NAD(P)-bd_dom_sf"/>
</dbReference>
<evidence type="ECO:0000313" key="5">
    <source>
        <dbReference type="Proteomes" id="UP000274139"/>
    </source>
</evidence>
<keyword evidence="2" id="KW-0560">Oxidoreductase</keyword>
<dbReference type="CDD" id="cd05286">
    <property type="entry name" value="QOR2"/>
    <property type="match status" value="1"/>
</dbReference>
<keyword evidence="5" id="KW-1185">Reference proteome</keyword>
<feature type="domain" description="Enoyl reductase (ER)" evidence="3">
    <location>
        <begin position="11"/>
        <end position="322"/>
    </location>
</feature>
<dbReference type="FunFam" id="3.40.50.720:FF:000053">
    <property type="entry name" value="Quinone oxidoreductase 1"/>
    <property type="match status" value="1"/>
</dbReference>
<dbReference type="PANTHER" id="PTHR48106:SF13">
    <property type="entry name" value="QUINONE OXIDOREDUCTASE-RELATED"/>
    <property type="match status" value="1"/>
</dbReference>
<dbReference type="PANTHER" id="PTHR48106">
    <property type="entry name" value="QUINONE OXIDOREDUCTASE PIG3-RELATED"/>
    <property type="match status" value="1"/>
</dbReference>
<dbReference type="SMART" id="SM00829">
    <property type="entry name" value="PKS_ER"/>
    <property type="match status" value="1"/>
</dbReference>
<dbReference type="GO" id="GO:0035925">
    <property type="term" value="F:mRNA 3'-UTR AU-rich region binding"/>
    <property type="evidence" value="ECO:0007669"/>
    <property type="project" value="TreeGrafter"/>
</dbReference>
<reference evidence="4 5" key="1">
    <citation type="submission" date="2018-10" db="EMBL/GenBank/DDBJ databases">
        <title>Draft genome sequence of Aquitalea MWU14-2217 isolated from a wild cranberry bog in Provincetown, Massachusetts.</title>
        <authorList>
            <person name="Ebadzadsahrai G."/>
            <person name="Soby S."/>
        </authorList>
    </citation>
    <scope>NUCLEOTIDE SEQUENCE [LARGE SCALE GENOMIC DNA]</scope>
    <source>
        <strain evidence="4 5">MWU14-2217</strain>
    </source>
</reference>
<dbReference type="OrthoDB" id="9805883at2"/>
<dbReference type="InterPro" id="IPR020843">
    <property type="entry name" value="ER"/>
</dbReference>
<dbReference type="RefSeq" id="WP_103525844.1">
    <property type="nucleotide sequence ID" value="NZ_JAIZDC010000010.1"/>
</dbReference>
<dbReference type="GO" id="GO:0005829">
    <property type="term" value="C:cytosol"/>
    <property type="evidence" value="ECO:0007669"/>
    <property type="project" value="TreeGrafter"/>
</dbReference>
<dbReference type="InterPro" id="IPR011032">
    <property type="entry name" value="GroES-like_sf"/>
</dbReference>
<dbReference type="GO" id="GO:0003960">
    <property type="term" value="F:quinone reductase (NADPH) activity"/>
    <property type="evidence" value="ECO:0007669"/>
    <property type="project" value="InterPro"/>
</dbReference>
<name>A0A454JEU8_9NEIS</name>
<protein>
    <submittedName>
        <fullName evidence="4">Quinone oxidoreductase</fullName>
    </submittedName>
</protein>
<evidence type="ECO:0000256" key="2">
    <source>
        <dbReference type="ARBA" id="ARBA00023002"/>
    </source>
</evidence>
<evidence type="ECO:0000313" key="4">
    <source>
        <dbReference type="EMBL" id="RMC93813.1"/>
    </source>
</evidence>
<dbReference type="AlphaFoldDB" id="A0A454JEU8"/>
<dbReference type="InterPro" id="IPR047618">
    <property type="entry name" value="QOR-like"/>
</dbReference>
<dbReference type="Gene3D" id="3.40.50.720">
    <property type="entry name" value="NAD(P)-binding Rossmann-like Domain"/>
    <property type="match status" value="1"/>
</dbReference>
<dbReference type="EMBL" id="RFAR01000074">
    <property type="protein sequence ID" value="RMC93813.1"/>
    <property type="molecule type" value="Genomic_DNA"/>
</dbReference>
<dbReference type="NCBIfam" id="NF008024">
    <property type="entry name" value="PRK10754.1"/>
    <property type="match status" value="1"/>
</dbReference>
<dbReference type="InterPro" id="IPR002364">
    <property type="entry name" value="Quin_OxRdtase/zeta-crystal_CS"/>
</dbReference>